<dbReference type="PROSITE" id="PS50103">
    <property type="entry name" value="ZF_C3H1"/>
    <property type="match status" value="1"/>
</dbReference>
<feature type="zinc finger region" description="C3H1-type" evidence="1">
    <location>
        <begin position="4"/>
        <end position="26"/>
    </location>
</feature>
<reference evidence="4 5" key="1">
    <citation type="submission" date="2017-03" db="EMBL/GenBank/DDBJ databases">
        <title>Genomes of endolithic fungi from Antarctica.</title>
        <authorList>
            <person name="Coleine C."/>
            <person name="Masonjones S."/>
            <person name="Stajich J.E."/>
        </authorList>
    </citation>
    <scope>NUCLEOTIDE SEQUENCE [LARGE SCALE GENOMIC DNA]</scope>
    <source>
        <strain evidence="4 5">CCFEE 5311</strain>
    </source>
</reference>
<evidence type="ECO:0000256" key="2">
    <source>
        <dbReference type="SAM" id="MobiDB-lite"/>
    </source>
</evidence>
<keyword evidence="1" id="KW-0862">Zinc</keyword>
<evidence type="ECO:0000313" key="4">
    <source>
        <dbReference type="EMBL" id="TKA38426.1"/>
    </source>
</evidence>
<feature type="compositionally biased region" description="Polar residues" evidence="2">
    <location>
        <begin position="299"/>
        <end position="309"/>
    </location>
</feature>
<evidence type="ECO:0000256" key="1">
    <source>
        <dbReference type="PROSITE-ProRule" id="PRU00723"/>
    </source>
</evidence>
<protein>
    <recommendedName>
        <fullName evidence="3">C3H1-type domain-containing protein</fullName>
    </recommendedName>
</protein>
<dbReference type="OrthoDB" id="3943685at2759"/>
<keyword evidence="1" id="KW-0479">Metal-binding</keyword>
<sequence>MAESCKAWPRGQCTWGTRCKRVHHKNLDPAQYENREHQEYSVPNDVNVACPRCLAKMLPCDKKGRGGIDDPCSECRWFGGEDCNCVLSVGSSYNDVIWSVMETRERSGYDLPAVKGREAPYGKLGAKIPMPISQARLRPDWKGESREELLGKPDMLPDYVRTLPRAYLVPPGRTSKEARGDAYVPPPVGQERPDLGLLQRKRKGAPGASSTPTAAGIGRSVGRSQLVKQDQDPRRGLAAHTLIEWATGAVMHTYNDGATTTFPGPSGVSAGHSAVPMGAAKQSHTIASQPTPATKPRSPFTTAHASDSGQAGKKQKRGEQTASNASVSQPPVTPSMSLDTAPTSGWVSMSVEDAPGATDIESDSDLEWARDDNFDD</sequence>
<accession>A0A4U0UTJ8</accession>
<dbReference type="Proteomes" id="UP000310066">
    <property type="component" value="Unassembled WGS sequence"/>
</dbReference>
<feature type="compositionally biased region" description="Polar residues" evidence="2">
    <location>
        <begin position="282"/>
        <end position="292"/>
    </location>
</feature>
<feature type="domain" description="C3H1-type" evidence="3">
    <location>
        <begin position="4"/>
        <end position="26"/>
    </location>
</feature>
<feature type="compositionally biased region" description="Polar residues" evidence="2">
    <location>
        <begin position="320"/>
        <end position="347"/>
    </location>
</feature>
<dbReference type="InterPro" id="IPR000571">
    <property type="entry name" value="Znf_CCCH"/>
</dbReference>
<dbReference type="EMBL" id="NAJP01000045">
    <property type="protein sequence ID" value="TKA38426.1"/>
    <property type="molecule type" value="Genomic_DNA"/>
</dbReference>
<proteinExistence type="predicted"/>
<dbReference type="GO" id="GO:0008270">
    <property type="term" value="F:zinc ion binding"/>
    <property type="evidence" value="ECO:0007669"/>
    <property type="project" value="UniProtKB-KW"/>
</dbReference>
<dbReference type="AlphaFoldDB" id="A0A4U0UTJ8"/>
<comment type="caution">
    <text evidence="4">The sequence shown here is derived from an EMBL/GenBank/DDBJ whole genome shotgun (WGS) entry which is preliminary data.</text>
</comment>
<evidence type="ECO:0000313" key="5">
    <source>
        <dbReference type="Proteomes" id="UP000310066"/>
    </source>
</evidence>
<feature type="compositionally biased region" description="Basic and acidic residues" evidence="2">
    <location>
        <begin position="367"/>
        <end position="376"/>
    </location>
</feature>
<organism evidence="4 5">
    <name type="scientific">Friedmanniomyces endolithicus</name>
    <dbReference type="NCBI Taxonomy" id="329885"/>
    <lineage>
        <taxon>Eukaryota</taxon>
        <taxon>Fungi</taxon>
        <taxon>Dikarya</taxon>
        <taxon>Ascomycota</taxon>
        <taxon>Pezizomycotina</taxon>
        <taxon>Dothideomycetes</taxon>
        <taxon>Dothideomycetidae</taxon>
        <taxon>Mycosphaerellales</taxon>
        <taxon>Teratosphaeriaceae</taxon>
        <taxon>Friedmanniomyces</taxon>
    </lineage>
</organism>
<gene>
    <name evidence="4" type="ORF">B0A54_10717</name>
</gene>
<feature type="region of interest" description="Disordered" evidence="2">
    <location>
        <begin position="170"/>
        <end position="234"/>
    </location>
</feature>
<feature type="region of interest" description="Disordered" evidence="2">
    <location>
        <begin position="263"/>
        <end position="376"/>
    </location>
</feature>
<evidence type="ECO:0000259" key="3">
    <source>
        <dbReference type="PROSITE" id="PS50103"/>
    </source>
</evidence>
<name>A0A4U0UTJ8_9PEZI</name>
<keyword evidence="1" id="KW-0863">Zinc-finger</keyword>